<dbReference type="GO" id="GO:0008270">
    <property type="term" value="F:zinc ion binding"/>
    <property type="evidence" value="ECO:0007669"/>
    <property type="project" value="UniProtKB-KW"/>
</dbReference>
<feature type="compositionally biased region" description="Basic and acidic residues" evidence="2">
    <location>
        <begin position="109"/>
        <end position="121"/>
    </location>
</feature>
<evidence type="ECO:0000313" key="4">
    <source>
        <dbReference type="EMBL" id="GBG91652.1"/>
    </source>
</evidence>
<protein>
    <recommendedName>
        <fullName evidence="3">CCHC-type domain-containing protein</fullName>
    </recommendedName>
</protein>
<feature type="region of interest" description="Disordered" evidence="2">
    <location>
        <begin position="134"/>
        <end position="162"/>
    </location>
</feature>
<dbReference type="InterPro" id="IPR001878">
    <property type="entry name" value="Znf_CCHC"/>
</dbReference>
<feature type="region of interest" description="Disordered" evidence="2">
    <location>
        <begin position="1"/>
        <end position="64"/>
    </location>
</feature>
<evidence type="ECO:0000259" key="3">
    <source>
        <dbReference type="PROSITE" id="PS50158"/>
    </source>
</evidence>
<dbReference type="Proteomes" id="UP000265515">
    <property type="component" value="Unassembled WGS sequence"/>
</dbReference>
<dbReference type="Gramene" id="GBG91652">
    <property type="protein sequence ID" value="GBG91652"/>
    <property type="gene ID" value="CBR_g52688"/>
</dbReference>
<keyword evidence="1" id="KW-0479">Metal-binding</keyword>
<organism evidence="4 5">
    <name type="scientific">Chara braunii</name>
    <name type="common">Braun's stonewort</name>
    <dbReference type="NCBI Taxonomy" id="69332"/>
    <lineage>
        <taxon>Eukaryota</taxon>
        <taxon>Viridiplantae</taxon>
        <taxon>Streptophyta</taxon>
        <taxon>Charophyceae</taxon>
        <taxon>Charales</taxon>
        <taxon>Characeae</taxon>
        <taxon>Chara</taxon>
    </lineage>
</organism>
<feature type="compositionally biased region" description="Low complexity" evidence="2">
    <location>
        <begin position="218"/>
        <end position="232"/>
    </location>
</feature>
<feature type="compositionally biased region" description="Basic and acidic residues" evidence="2">
    <location>
        <begin position="1"/>
        <end position="56"/>
    </location>
</feature>
<evidence type="ECO:0000256" key="1">
    <source>
        <dbReference type="PROSITE-ProRule" id="PRU00047"/>
    </source>
</evidence>
<keyword evidence="1" id="KW-0862">Zinc</keyword>
<dbReference type="GO" id="GO:0003676">
    <property type="term" value="F:nucleic acid binding"/>
    <property type="evidence" value="ECO:0007669"/>
    <property type="project" value="InterPro"/>
</dbReference>
<dbReference type="AlphaFoldDB" id="A0A388MB12"/>
<reference evidence="4 5" key="1">
    <citation type="journal article" date="2018" name="Cell">
        <title>The Chara Genome: Secondary Complexity and Implications for Plant Terrestrialization.</title>
        <authorList>
            <person name="Nishiyama T."/>
            <person name="Sakayama H."/>
            <person name="Vries J.D."/>
            <person name="Buschmann H."/>
            <person name="Saint-Marcoux D."/>
            <person name="Ullrich K.K."/>
            <person name="Haas F.B."/>
            <person name="Vanderstraeten L."/>
            <person name="Becker D."/>
            <person name="Lang D."/>
            <person name="Vosolsobe S."/>
            <person name="Rombauts S."/>
            <person name="Wilhelmsson P.K.I."/>
            <person name="Janitza P."/>
            <person name="Kern R."/>
            <person name="Heyl A."/>
            <person name="Rumpler F."/>
            <person name="Villalobos L.I.A.C."/>
            <person name="Clay J.M."/>
            <person name="Skokan R."/>
            <person name="Toyoda A."/>
            <person name="Suzuki Y."/>
            <person name="Kagoshima H."/>
            <person name="Schijlen E."/>
            <person name="Tajeshwar N."/>
            <person name="Catarino B."/>
            <person name="Hetherington A.J."/>
            <person name="Saltykova A."/>
            <person name="Bonnot C."/>
            <person name="Breuninger H."/>
            <person name="Symeonidi A."/>
            <person name="Radhakrishnan G.V."/>
            <person name="Van Nieuwerburgh F."/>
            <person name="Deforce D."/>
            <person name="Chang C."/>
            <person name="Karol K.G."/>
            <person name="Hedrich R."/>
            <person name="Ulvskov P."/>
            <person name="Glockner G."/>
            <person name="Delwiche C.F."/>
            <person name="Petrasek J."/>
            <person name="Van de Peer Y."/>
            <person name="Friml J."/>
            <person name="Beilby M."/>
            <person name="Dolan L."/>
            <person name="Kohara Y."/>
            <person name="Sugano S."/>
            <person name="Fujiyama A."/>
            <person name="Delaux P.-M."/>
            <person name="Quint M."/>
            <person name="TheiBen G."/>
            <person name="Hagemann M."/>
            <person name="Harholt J."/>
            <person name="Dunand C."/>
            <person name="Zachgo S."/>
            <person name="Langdale J."/>
            <person name="Maumus F."/>
            <person name="Straeten D.V.D."/>
            <person name="Gould S.B."/>
            <person name="Rensing S.A."/>
        </authorList>
    </citation>
    <scope>NUCLEOTIDE SEQUENCE [LARGE SCALE GENOMIC DNA]</scope>
    <source>
        <strain evidence="4 5">S276</strain>
    </source>
</reference>
<evidence type="ECO:0000313" key="5">
    <source>
        <dbReference type="Proteomes" id="UP000265515"/>
    </source>
</evidence>
<keyword evidence="1" id="KW-0863">Zinc-finger</keyword>
<feature type="compositionally biased region" description="Low complexity" evidence="2">
    <location>
        <begin position="92"/>
        <end position="108"/>
    </location>
</feature>
<sequence>MTNEDRRGDQDGNRSGGGDRDRDRDRDRYRDHDRNRDQDRGREPSSDRDRERERGQRCGPPRCFRCQRVGHYANQCSWFDAPTASGDSQRARSSSPRRGYQGRSSSSGESRHTPELEKLERNVASLQEYVQLERAKKEEKEAKKKAKALAKQREEEERLERERSIAKRIEKKKRAEEKQLELAKSVDIQLDVGIEYRGKMHAIFDIADQKAGVAYGSEQEAGAEVQEAVGEGVNTGSDSGGEEEVTTVPNHE</sequence>
<feature type="region of interest" description="Disordered" evidence="2">
    <location>
        <begin position="78"/>
        <end position="121"/>
    </location>
</feature>
<comment type="caution">
    <text evidence="4">The sequence shown here is derived from an EMBL/GenBank/DDBJ whole genome shotgun (WGS) entry which is preliminary data.</text>
</comment>
<dbReference type="PROSITE" id="PS50158">
    <property type="entry name" value="ZF_CCHC"/>
    <property type="match status" value="1"/>
</dbReference>
<evidence type="ECO:0000256" key="2">
    <source>
        <dbReference type="SAM" id="MobiDB-lite"/>
    </source>
</evidence>
<feature type="compositionally biased region" description="Basic and acidic residues" evidence="2">
    <location>
        <begin position="151"/>
        <end position="162"/>
    </location>
</feature>
<gene>
    <name evidence="4" type="ORF">CBR_g52688</name>
</gene>
<keyword evidence="5" id="KW-1185">Reference proteome</keyword>
<proteinExistence type="predicted"/>
<feature type="region of interest" description="Disordered" evidence="2">
    <location>
        <begin position="217"/>
        <end position="252"/>
    </location>
</feature>
<name>A0A388MB12_CHABU</name>
<dbReference type="Pfam" id="PF00098">
    <property type="entry name" value="zf-CCHC"/>
    <property type="match status" value="1"/>
</dbReference>
<feature type="domain" description="CCHC-type" evidence="3">
    <location>
        <begin position="62"/>
        <end position="76"/>
    </location>
</feature>
<accession>A0A388MB12</accession>
<dbReference type="EMBL" id="BFEA01000930">
    <property type="protein sequence ID" value="GBG91652.1"/>
    <property type="molecule type" value="Genomic_DNA"/>
</dbReference>